<evidence type="ECO:0000313" key="1">
    <source>
        <dbReference type="EMBL" id="CEG61468.1"/>
    </source>
</evidence>
<dbReference type="EMBL" id="FMVN01000007">
    <property type="protein sequence ID" value="SCY41867.1"/>
    <property type="molecule type" value="Genomic_DNA"/>
</dbReference>
<accession>A0A098GG77</accession>
<dbReference type="EMBL" id="LN614830">
    <property type="protein sequence ID" value="CEG61468.1"/>
    <property type="molecule type" value="Genomic_DNA"/>
</dbReference>
<keyword evidence="1" id="KW-0808">Transferase</keyword>
<evidence type="ECO:0000313" key="3">
    <source>
        <dbReference type="Proteomes" id="UP000032414"/>
    </source>
</evidence>
<dbReference type="KEGG" id="tmc:LMI_2193"/>
<proteinExistence type="predicted"/>
<evidence type="ECO:0000313" key="2">
    <source>
        <dbReference type="EMBL" id="SCY41867.1"/>
    </source>
</evidence>
<dbReference type="Proteomes" id="UP000182998">
    <property type="component" value="Unassembled WGS sequence"/>
</dbReference>
<reference evidence="1" key="1">
    <citation type="submission" date="2014-09" db="EMBL/GenBank/DDBJ databases">
        <authorList>
            <person name="GOMEZ-VALERO Laura"/>
        </authorList>
    </citation>
    <scope>NUCLEOTIDE SEQUENCE</scope>
    <source>
        <strain evidence="1">ATCC33218</strain>
    </source>
</reference>
<reference evidence="2 4" key="3">
    <citation type="submission" date="2016-10" db="EMBL/GenBank/DDBJ databases">
        <authorList>
            <person name="Varghese N."/>
            <person name="Submissions S."/>
        </authorList>
    </citation>
    <scope>NUCLEOTIDE SEQUENCE [LARGE SCALE GENOMIC DNA]</scope>
    <source>
        <strain evidence="2 4">ATCC 33218</strain>
    </source>
</reference>
<gene>
    <name evidence="1" type="ORF">LMI_2193</name>
    <name evidence="2" type="ORF">SAMN02982997_01677</name>
</gene>
<organism evidence="1 3">
    <name type="scientific">Legionella micdadei</name>
    <name type="common">Tatlockia micdadei</name>
    <dbReference type="NCBI Taxonomy" id="451"/>
    <lineage>
        <taxon>Bacteria</taxon>
        <taxon>Pseudomonadati</taxon>
        <taxon>Pseudomonadota</taxon>
        <taxon>Gammaproteobacteria</taxon>
        <taxon>Legionellales</taxon>
        <taxon>Legionellaceae</taxon>
        <taxon>Legionella</taxon>
    </lineage>
</organism>
<keyword evidence="4" id="KW-1185">Reference proteome</keyword>
<dbReference type="Proteomes" id="UP000032414">
    <property type="component" value="Chromosome I"/>
</dbReference>
<dbReference type="AlphaFoldDB" id="A0A098GG77"/>
<sequence>MIALKAPSLQDEKIFLETMQKSQDFHFPFIAAPKTSDDVSDLFRKK</sequence>
<name>A0A098GG77_LEGMI</name>
<protein>
    <submittedName>
        <fullName evidence="2">Ribosomal-protein-alanine N-acetyltransferase</fullName>
    </submittedName>
    <submittedName>
        <fullName evidence="1">Ribosomal-protein-alanine acetyltransferase</fullName>
    </submittedName>
</protein>
<dbReference type="HOGENOM" id="CLU_3190043_0_0_6"/>
<dbReference type="GO" id="GO:0016740">
    <property type="term" value="F:transferase activity"/>
    <property type="evidence" value="ECO:0007669"/>
    <property type="project" value="UniProtKB-KW"/>
</dbReference>
<evidence type="ECO:0000313" key="4">
    <source>
        <dbReference type="Proteomes" id="UP000182998"/>
    </source>
</evidence>
<reference evidence="3" key="2">
    <citation type="submission" date="2014-09" db="EMBL/GenBank/DDBJ databases">
        <authorList>
            <person name="Gomez-Valero L."/>
        </authorList>
    </citation>
    <scope>NUCLEOTIDE SEQUENCE [LARGE SCALE GENOMIC DNA]</scope>
    <source>
        <strain evidence="3">ATCC33218</strain>
    </source>
</reference>